<evidence type="ECO:0000313" key="2">
    <source>
        <dbReference type="EMBL" id="WVZ89749.1"/>
    </source>
</evidence>
<gene>
    <name evidence="2" type="ORF">U9M48_036114</name>
</gene>
<dbReference type="Proteomes" id="UP001341281">
    <property type="component" value="Chromosome 08"/>
</dbReference>
<dbReference type="AlphaFoldDB" id="A0AAQ3UDY0"/>
<dbReference type="InterPro" id="IPR043502">
    <property type="entry name" value="DNA/RNA_pol_sf"/>
</dbReference>
<feature type="domain" description="Reverse transcriptase Ty1/copia-type" evidence="1">
    <location>
        <begin position="42"/>
        <end position="253"/>
    </location>
</feature>
<dbReference type="InterPro" id="IPR013103">
    <property type="entry name" value="RVT_2"/>
</dbReference>
<dbReference type="EMBL" id="CP144752">
    <property type="protein sequence ID" value="WVZ89749.1"/>
    <property type="molecule type" value="Genomic_DNA"/>
</dbReference>
<reference evidence="2 3" key="1">
    <citation type="submission" date="2024-02" db="EMBL/GenBank/DDBJ databases">
        <title>High-quality chromosome-scale genome assembly of Pensacola bahiagrass (Paspalum notatum Flugge var. saurae).</title>
        <authorList>
            <person name="Vega J.M."/>
            <person name="Podio M."/>
            <person name="Orjuela J."/>
            <person name="Siena L.A."/>
            <person name="Pessino S.C."/>
            <person name="Combes M.C."/>
            <person name="Mariac C."/>
            <person name="Albertini E."/>
            <person name="Pupilli F."/>
            <person name="Ortiz J.P.A."/>
            <person name="Leblanc O."/>
        </authorList>
    </citation>
    <scope>NUCLEOTIDE SEQUENCE [LARGE SCALE GENOMIC DNA]</scope>
    <source>
        <strain evidence="2">R1</strain>
        <tissue evidence="2">Leaf</tissue>
    </source>
</reference>
<name>A0AAQ3UDY0_PASNO</name>
<protein>
    <recommendedName>
        <fullName evidence="1">Reverse transcriptase Ty1/copia-type domain-containing protein</fullName>
    </recommendedName>
</protein>
<proteinExistence type="predicted"/>
<dbReference type="CDD" id="cd09272">
    <property type="entry name" value="RNase_HI_RT_Ty1"/>
    <property type="match status" value="1"/>
</dbReference>
<organism evidence="2 3">
    <name type="scientific">Paspalum notatum var. saurae</name>
    <dbReference type="NCBI Taxonomy" id="547442"/>
    <lineage>
        <taxon>Eukaryota</taxon>
        <taxon>Viridiplantae</taxon>
        <taxon>Streptophyta</taxon>
        <taxon>Embryophyta</taxon>
        <taxon>Tracheophyta</taxon>
        <taxon>Spermatophyta</taxon>
        <taxon>Magnoliopsida</taxon>
        <taxon>Liliopsida</taxon>
        <taxon>Poales</taxon>
        <taxon>Poaceae</taxon>
        <taxon>PACMAD clade</taxon>
        <taxon>Panicoideae</taxon>
        <taxon>Andropogonodae</taxon>
        <taxon>Paspaleae</taxon>
        <taxon>Paspalinae</taxon>
        <taxon>Paspalum</taxon>
    </lineage>
</organism>
<keyword evidence="3" id="KW-1185">Reference proteome</keyword>
<dbReference type="SUPFAM" id="SSF56672">
    <property type="entry name" value="DNA/RNA polymerases"/>
    <property type="match status" value="1"/>
</dbReference>
<dbReference type="PANTHER" id="PTHR11439">
    <property type="entry name" value="GAG-POL-RELATED RETROTRANSPOSON"/>
    <property type="match status" value="1"/>
</dbReference>
<sequence>MFGYPCVNIAIAEPSTYHEASSVPEWQLAMSEEMAALDRTGTWDLVPLPPHGTPITSKWVFKIKTQQTQGRDYDETFAPVAHMTTVRTLVAVAASSSWSISQMDVKNAFLHGNLREEVYMHPPPGVDAPQDMHVTFAVLYMAPLAWFERFVSVIRAAGFSPSDHYPALFIHTSQHGSTLLLLYVDDMLITGDDVEHISHVKKQLSEQFQIWALLVISWVLRSAEGYYLSQSKYIQDLIDRSGLTDTRIAATPMDLHLQFRPIDGSPLEDPSRYRHIVGSLVYLTVTRPDIAHAVHILSQFVSAPTSVHYGHLLRVLRYLRGTSSQCLFYASDSSLQLHAYSDSTWASNPTDRRSVTGYCILLGSSPIAWKSEKQAVVSRSSTEAELRALATTTSEILILVSCDAPTPLLCDNTRAIQIANDPVKHELAKHIGVNAFFTRSHCQQNTIALQYVPSELQVADFFTKAQTHEQHRLHLLKLNASDPLLPP</sequence>
<accession>A0AAQ3UDY0</accession>
<evidence type="ECO:0000259" key="1">
    <source>
        <dbReference type="Pfam" id="PF07727"/>
    </source>
</evidence>
<dbReference type="Pfam" id="PF07727">
    <property type="entry name" value="RVT_2"/>
    <property type="match status" value="1"/>
</dbReference>
<evidence type="ECO:0000313" key="3">
    <source>
        <dbReference type="Proteomes" id="UP001341281"/>
    </source>
</evidence>
<dbReference type="PANTHER" id="PTHR11439:SF461">
    <property type="entry name" value="OS10G0432200 PROTEIN"/>
    <property type="match status" value="1"/>
</dbReference>